<feature type="transmembrane region" description="Helical" evidence="7">
    <location>
        <begin position="411"/>
        <end position="444"/>
    </location>
</feature>
<feature type="domain" description="UspA" evidence="8">
    <location>
        <begin position="625"/>
        <end position="739"/>
    </location>
</feature>
<evidence type="ECO:0000259" key="8">
    <source>
        <dbReference type="Pfam" id="PF00582"/>
    </source>
</evidence>
<feature type="transmembrane region" description="Helical" evidence="7">
    <location>
        <begin position="31"/>
        <end position="51"/>
    </location>
</feature>
<proteinExistence type="predicted"/>
<evidence type="ECO:0000256" key="2">
    <source>
        <dbReference type="ARBA" id="ARBA00022475"/>
    </source>
</evidence>
<feature type="transmembrane region" description="Helical" evidence="7">
    <location>
        <begin position="340"/>
        <end position="365"/>
    </location>
</feature>
<gene>
    <name evidence="9" type="ORF">Hfx1149_05105</name>
</gene>
<dbReference type="CDD" id="cd00293">
    <property type="entry name" value="USP-like"/>
    <property type="match status" value="1"/>
</dbReference>
<feature type="transmembrane region" description="Helical" evidence="7">
    <location>
        <begin position="371"/>
        <end position="390"/>
    </location>
</feature>
<feature type="domain" description="UspA" evidence="8">
    <location>
        <begin position="470"/>
        <end position="605"/>
    </location>
</feature>
<feature type="transmembrane region" description="Helical" evidence="7">
    <location>
        <begin position="63"/>
        <end position="86"/>
    </location>
</feature>
<dbReference type="PANTHER" id="PTHR42770:SF11">
    <property type="entry name" value="INNER MEMBRANE TRANSPORT PROTEIN YBAT"/>
    <property type="match status" value="1"/>
</dbReference>
<comment type="subcellular location">
    <subcellularLocation>
        <location evidence="1">Cell membrane</location>
        <topology evidence="1">Multi-pass membrane protein</topology>
    </subcellularLocation>
</comment>
<comment type="caution">
    <text evidence="9">The sequence shown here is derived from an EMBL/GenBank/DDBJ whole genome shotgun (WGS) entry which is preliminary data.</text>
</comment>
<feature type="region of interest" description="Disordered" evidence="6">
    <location>
        <begin position="1"/>
        <end position="21"/>
    </location>
</feature>
<reference evidence="9" key="1">
    <citation type="submission" date="2019-09" db="EMBL/GenBank/DDBJ databases">
        <title>Genomic analysis of Haloferax sp. CBA1149.</title>
        <authorList>
            <person name="Roh S.W."/>
        </authorList>
    </citation>
    <scope>NUCLEOTIDE SEQUENCE</scope>
    <source>
        <strain evidence="9">CBA1149</strain>
    </source>
</reference>
<name>A0A643JU43_9EURY</name>
<evidence type="ECO:0000256" key="3">
    <source>
        <dbReference type="ARBA" id="ARBA00022692"/>
    </source>
</evidence>
<dbReference type="InterPro" id="IPR014729">
    <property type="entry name" value="Rossmann-like_a/b/a_fold"/>
</dbReference>
<feature type="transmembrane region" description="Helical" evidence="7">
    <location>
        <begin position="141"/>
        <end position="160"/>
    </location>
</feature>
<evidence type="ECO:0000256" key="6">
    <source>
        <dbReference type="SAM" id="MobiDB-lite"/>
    </source>
</evidence>
<dbReference type="PANTHER" id="PTHR42770">
    <property type="entry name" value="AMINO ACID TRANSPORTER-RELATED"/>
    <property type="match status" value="1"/>
</dbReference>
<dbReference type="SUPFAM" id="SSF52402">
    <property type="entry name" value="Adenine nucleotide alpha hydrolases-like"/>
    <property type="match status" value="2"/>
</dbReference>
<dbReference type="GO" id="GO:0005886">
    <property type="term" value="C:plasma membrane"/>
    <property type="evidence" value="ECO:0007669"/>
    <property type="project" value="UniProtKB-SubCell"/>
</dbReference>
<feature type="compositionally biased region" description="Basic and acidic residues" evidence="6">
    <location>
        <begin position="1"/>
        <end position="12"/>
    </location>
</feature>
<accession>A0A643JU43</accession>
<dbReference type="InterPro" id="IPR050367">
    <property type="entry name" value="APC_superfamily"/>
</dbReference>
<organism evidence="9">
    <name type="scientific">Haloferax sp. CBA1149</name>
    <dbReference type="NCBI Taxonomy" id="2650753"/>
    <lineage>
        <taxon>Archaea</taxon>
        <taxon>Methanobacteriati</taxon>
        <taxon>Methanobacteriota</taxon>
        <taxon>Stenosarchaea group</taxon>
        <taxon>Halobacteria</taxon>
        <taxon>Halobacteriales</taxon>
        <taxon>Haloferacaceae</taxon>
        <taxon>Haloferax</taxon>
    </lineage>
</organism>
<feature type="transmembrane region" description="Helical" evidence="7">
    <location>
        <begin position="98"/>
        <end position="121"/>
    </location>
</feature>
<evidence type="ECO:0000313" key="9">
    <source>
        <dbReference type="EMBL" id="KAB1187439.1"/>
    </source>
</evidence>
<dbReference type="AlphaFoldDB" id="A0A643JU43"/>
<feature type="transmembrane region" description="Helical" evidence="7">
    <location>
        <begin position="236"/>
        <end position="259"/>
    </location>
</feature>
<keyword evidence="4 7" id="KW-1133">Transmembrane helix</keyword>
<dbReference type="Gene3D" id="3.40.50.620">
    <property type="entry name" value="HUPs"/>
    <property type="match status" value="2"/>
</dbReference>
<evidence type="ECO:0000256" key="5">
    <source>
        <dbReference type="ARBA" id="ARBA00023136"/>
    </source>
</evidence>
<dbReference type="GO" id="GO:0022857">
    <property type="term" value="F:transmembrane transporter activity"/>
    <property type="evidence" value="ECO:0007669"/>
    <property type="project" value="InterPro"/>
</dbReference>
<sequence length="741" mass="77447">MSSEPTRHETEKGQMSAEGSELERTLGFVEAMTLGGGTMIGAGIFILPGIAAETAGPASSVSYAIAGFVALLAALSLSELATGMPIAGGSYHYVNRALGGLFGAIVGWGMWTGLMFASAFYMIGFGQYLVEPIPFLDGRVFIVGLGLVGLVLLLGVNYYGTEESSAFQNVTIGVETAIILVFVAVGVFFIDPGNLEPFAPFGPGGVVATTGIVFISFLGFEIIATVAGEIKNPGRIIPLSMILSVVLVTILYVLVMLVSTGVIPFESLGDSPIPVSDVAVTYLGPAGVVAIVFAAIIAAISSSNSSILAASRVIYAMGRDGVVTDWFNVSHPRFYTPHRAIAATGGLTAVLILVGLEVETIIALLAEAASFSFLVAYSLVHVSLVVFRRADPDGYDPSFALPRPLYPAVPILGVVLSLLVVSQMATVVVVIGSGIVAFGVVWYATYTRGRVVSEGLLSEAIRGRPAEPFRVVVPVSNPATQRGLLRLAAASAHANEDRGTPELVAVNVTPVAHPSPLQNVEADRFEHQRDLLNNAHDIAAEMDVTLRTRTVVAADVGEAILDVLEEEAADEVILGWDGTLGRDGHVFGATVDPVVRSARCDVSLVNLRNETVGTPVALVAPGHNAPVVAHQAAEFATVDGTVPTLLNVQSPRGRNDSNAKERGRSVVVDAAEAAGLAPDEYDIEVVVADDIGRAIVEATSQYDTVCVGLSGRTEGSRIPFGTVTERVVHDVPSNVALIRGS</sequence>
<feature type="transmembrane region" description="Helical" evidence="7">
    <location>
        <begin position="172"/>
        <end position="190"/>
    </location>
</feature>
<keyword evidence="3 7" id="KW-0812">Transmembrane</keyword>
<dbReference type="Pfam" id="PF00582">
    <property type="entry name" value="Usp"/>
    <property type="match status" value="2"/>
</dbReference>
<dbReference type="EMBL" id="VZUS01000001">
    <property type="protein sequence ID" value="KAB1187439.1"/>
    <property type="molecule type" value="Genomic_DNA"/>
</dbReference>
<dbReference type="Pfam" id="PF13520">
    <property type="entry name" value="AA_permease_2"/>
    <property type="match status" value="1"/>
</dbReference>
<feature type="transmembrane region" description="Helical" evidence="7">
    <location>
        <begin position="279"/>
        <end position="300"/>
    </location>
</feature>
<evidence type="ECO:0000256" key="1">
    <source>
        <dbReference type="ARBA" id="ARBA00004651"/>
    </source>
</evidence>
<evidence type="ECO:0000256" key="4">
    <source>
        <dbReference type="ARBA" id="ARBA00022989"/>
    </source>
</evidence>
<dbReference type="InterPro" id="IPR006016">
    <property type="entry name" value="UspA"/>
</dbReference>
<dbReference type="RefSeq" id="WP_151136091.1">
    <property type="nucleotide sequence ID" value="NZ_VZUS01000001.1"/>
</dbReference>
<keyword evidence="2" id="KW-1003">Cell membrane</keyword>
<dbReference type="InterPro" id="IPR002293">
    <property type="entry name" value="AA/rel_permease1"/>
</dbReference>
<protein>
    <submittedName>
        <fullName evidence="9">Amino acid permease</fullName>
    </submittedName>
</protein>
<dbReference type="Gene3D" id="1.20.1740.10">
    <property type="entry name" value="Amino acid/polyamine transporter I"/>
    <property type="match status" value="1"/>
</dbReference>
<evidence type="ECO:0000256" key="7">
    <source>
        <dbReference type="SAM" id="Phobius"/>
    </source>
</evidence>
<keyword evidence="5 7" id="KW-0472">Membrane</keyword>
<feature type="transmembrane region" description="Helical" evidence="7">
    <location>
        <begin position="202"/>
        <end position="224"/>
    </location>
</feature>